<name>A0A9N8ZSD8_9GLOM</name>
<dbReference type="Proteomes" id="UP000789342">
    <property type="component" value="Unassembled WGS sequence"/>
</dbReference>
<accession>A0A9N8ZSD8</accession>
<dbReference type="AlphaFoldDB" id="A0A9N8ZSD8"/>
<gene>
    <name evidence="2" type="ORF">AMORRO_LOCUS3507</name>
</gene>
<evidence type="ECO:0000313" key="3">
    <source>
        <dbReference type="Proteomes" id="UP000789342"/>
    </source>
</evidence>
<sequence>MTYVESKCFGNSHADDTNSGDAKKSLDVANNNNQPEEKRKEITRAVKNVNKNNLIEVIINSIDQFNKARMSTKQKSQQIYEKLIYIDFCNQEKRRWAPEWDKLCKMYRCLMINSTNATTLPTYYRNHVKKTLPLLKSNNVSAAKKIFLIEKIKNSINDHQEKTKKNLIDFNQYQHDVIKFRQDIVKFKEEVTIHQKKVILRGCSIMQIYMYAQNEICSSTKETLKMTYECIGKASEMVEEFSDSIEKISEINHIHSEVLSVINNELESFLNTKIRLINGRNKRIS</sequence>
<dbReference type="EMBL" id="CAJVPV010001719">
    <property type="protein sequence ID" value="CAG8506340.1"/>
    <property type="molecule type" value="Genomic_DNA"/>
</dbReference>
<proteinExistence type="predicted"/>
<keyword evidence="3" id="KW-1185">Reference proteome</keyword>
<evidence type="ECO:0000313" key="2">
    <source>
        <dbReference type="EMBL" id="CAG8506340.1"/>
    </source>
</evidence>
<comment type="caution">
    <text evidence="2">The sequence shown here is derived from an EMBL/GenBank/DDBJ whole genome shotgun (WGS) entry which is preliminary data.</text>
</comment>
<protein>
    <submittedName>
        <fullName evidence="2">4731_t:CDS:1</fullName>
    </submittedName>
</protein>
<organism evidence="2 3">
    <name type="scientific">Acaulospora morrowiae</name>
    <dbReference type="NCBI Taxonomy" id="94023"/>
    <lineage>
        <taxon>Eukaryota</taxon>
        <taxon>Fungi</taxon>
        <taxon>Fungi incertae sedis</taxon>
        <taxon>Mucoromycota</taxon>
        <taxon>Glomeromycotina</taxon>
        <taxon>Glomeromycetes</taxon>
        <taxon>Diversisporales</taxon>
        <taxon>Acaulosporaceae</taxon>
        <taxon>Acaulospora</taxon>
    </lineage>
</organism>
<evidence type="ECO:0000256" key="1">
    <source>
        <dbReference type="SAM" id="MobiDB-lite"/>
    </source>
</evidence>
<feature type="compositionally biased region" description="Basic and acidic residues" evidence="1">
    <location>
        <begin position="14"/>
        <end position="26"/>
    </location>
</feature>
<feature type="region of interest" description="Disordered" evidence="1">
    <location>
        <begin position="14"/>
        <end position="38"/>
    </location>
</feature>
<reference evidence="2" key="1">
    <citation type="submission" date="2021-06" db="EMBL/GenBank/DDBJ databases">
        <authorList>
            <person name="Kallberg Y."/>
            <person name="Tangrot J."/>
            <person name="Rosling A."/>
        </authorList>
    </citation>
    <scope>NUCLEOTIDE SEQUENCE</scope>
    <source>
        <strain evidence="2">CL551</strain>
    </source>
</reference>